<keyword evidence="2" id="KW-1185">Reference proteome</keyword>
<dbReference type="Proteomes" id="UP001623348">
    <property type="component" value="Unassembled WGS sequence"/>
</dbReference>
<evidence type="ECO:0000313" key="1">
    <source>
        <dbReference type="EMBL" id="GAB0190480.1"/>
    </source>
</evidence>
<dbReference type="EMBL" id="BAAFJT010000005">
    <property type="protein sequence ID" value="GAB0190480.1"/>
    <property type="molecule type" value="Genomic_DNA"/>
</dbReference>
<evidence type="ECO:0000313" key="2">
    <source>
        <dbReference type="Proteomes" id="UP001623348"/>
    </source>
</evidence>
<accession>A0ABC9WYH0</accession>
<organism evidence="1 2">
    <name type="scientific">Grus japonensis</name>
    <name type="common">Japanese crane</name>
    <name type="synonym">Red-crowned crane</name>
    <dbReference type="NCBI Taxonomy" id="30415"/>
    <lineage>
        <taxon>Eukaryota</taxon>
        <taxon>Metazoa</taxon>
        <taxon>Chordata</taxon>
        <taxon>Craniata</taxon>
        <taxon>Vertebrata</taxon>
        <taxon>Euteleostomi</taxon>
        <taxon>Archelosauria</taxon>
        <taxon>Archosauria</taxon>
        <taxon>Dinosauria</taxon>
        <taxon>Saurischia</taxon>
        <taxon>Theropoda</taxon>
        <taxon>Coelurosauria</taxon>
        <taxon>Aves</taxon>
        <taxon>Neognathae</taxon>
        <taxon>Neoaves</taxon>
        <taxon>Gruiformes</taxon>
        <taxon>Gruidae</taxon>
        <taxon>Grus</taxon>
    </lineage>
</organism>
<name>A0ABC9WYH0_GRUJA</name>
<sequence>MPFARIMPGMLLAPRNKRHLWCDASYLLSHWNLDMRGLMEAAKVASLLANLRSSRRSPLPANTCMKGV</sequence>
<reference evidence="1 2" key="1">
    <citation type="submission" date="2024-06" db="EMBL/GenBank/DDBJ databases">
        <title>The draft genome of Grus japonensis, version 3.</title>
        <authorList>
            <person name="Nabeshima K."/>
            <person name="Suzuki S."/>
            <person name="Onuma M."/>
        </authorList>
    </citation>
    <scope>NUCLEOTIDE SEQUENCE [LARGE SCALE GENOMIC DNA]</scope>
    <source>
        <strain evidence="1 2">451A</strain>
    </source>
</reference>
<gene>
    <name evidence="1" type="ORF">GRJ2_001513300</name>
</gene>
<proteinExistence type="predicted"/>
<dbReference type="AlphaFoldDB" id="A0ABC9WYH0"/>
<protein>
    <submittedName>
        <fullName evidence="1">Uncharacterized protein</fullName>
    </submittedName>
</protein>
<comment type="caution">
    <text evidence="1">The sequence shown here is derived from an EMBL/GenBank/DDBJ whole genome shotgun (WGS) entry which is preliminary data.</text>
</comment>